<keyword evidence="4" id="KW-1185">Reference proteome</keyword>
<gene>
    <name evidence="3" type="ORF">ElP_47680</name>
</gene>
<dbReference type="Proteomes" id="UP000317835">
    <property type="component" value="Chromosome"/>
</dbReference>
<dbReference type="OrthoDB" id="9804721at2"/>
<dbReference type="InterPro" id="IPR006015">
    <property type="entry name" value="Universal_stress_UspA"/>
</dbReference>
<proteinExistence type="inferred from homology"/>
<dbReference type="EMBL" id="CP036426">
    <property type="protein sequence ID" value="QDV36839.1"/>
    <property type="molecule type" value="Genomic_DNA"/>
</dbReference>
<dbReference type="InterPro" id="IPR006016">
    <property type="entry name" value="UspA"/>
</dbReference>
<dbReference type="RefSeq" id="WP_145273764.1">
    <property type="nucleotide sequence ID" value="NZ_CP036426.1"/>
</dbReference>
<organism evidence="3 4">
    <name type="scientific">Tautonia plasticadhaerens</name>
    <dbReference type="NCBI Taxonomy" id="2527974"/>
    <lineage>
        <taxon>Bacteria</taxon>
        <taxon>Pseudomonadati</taxon>
        <taxon>Planctomycetota</taxon>
        <taxon>Planctomycetia</taxon>
        <taxon>Isosphaerales</taxon>
        <taxon>Isosphaeraceae</taxon>
        <taxon>Tautonia</taxon>
    </lineage>
</organism>
<dbReference type="CDD" id="cd00293">
    <property type="entry name" value="USP-like"/>
    <property type="match status" value="2"/>
</dbReference>
<dbReference type="PRINTS" id="PR01438">
    <property type="entry name" value="UNVRSLSTRESS"/>
</dbReference>
<name>A0A518H7J0_9BACT</name>
<dbReference type="Gene3D" id="3.40.50.12370">
    <property type="match status" value="1"/>
</dbReference>
<sequence>MLKSMLVGLDGSEDAASALELGIRWARRFDALLVGLGVVDEPGIHGAEETWLGEVYFRQINERLTKDVRRQVDLTLERAALRCSEAGVAFKPLEDVGTPHERILIEAQRYDLILMGQRTHFRFGWSDSADDTLRRVLSENPRPVVAAPRAPGPEEGPVLVAYDGSVQAARALQAFRSAGLYEGRTVLVLTACPDKVEAARKADRAVEYLGFHGVPARPIALKSDRGPAGVILEQAAEARAELLVMGAYGKSTLREIFLGSTTRAVLKDSPAPVFLSH</sequence>
<evidence type="ECO:0000313" key="4">
    <source>
        <dbReference type="Proteomes" id="UP000317835"/>
    </source>
</evidence>
<dbReference type="PANTHER" id="PTHR46268:SF15">
    <property type="entry name" value="UNIVERSAL STRESS PROTEIN HP_0031"/>
    <property type="match status" value="1"/>
</dbReference>
<comment type="similarity">
    <text evidence="1">Belongs to the universal stress protein A family.</text>
</comment>
<evidence type="ECO:0000256" key="1">
    <source>
        <dbReference type="ARBA" id="ARBA00008791"/>
    </source>
</evidence>
<reference evidence="3 4" key="1">
    <citation type="submission" date="2019-02" db="EMBL/GenBank/DDBJ databases">
        <title>Deep-cultivation of Planctomycetes and their phenomic and genomic characterization uncovers novel biology.</title>
        <authorList>
            <person name="Wiegand S."/>
            <person name="Jogler M."/>
            <person name="Boedeker C."/>
            <person name="Pinto D."/>
            <person name="Vollmers J."/>
            <person name="Rivas-Marin E."/>
            <person name="Kohn T."/>
            <person name="Peeters S.H."/>
            <person name="Heuer A."/>
            <person name="Rast P."/>
            <person name="Oberbeckmann S."/>
            <person name="Bunk B."/>
            <person name="Jeske O."/>
            <person name="Meyerdierks A."/>
            <person name="Storesund J.E."/>
            <person name="Kallscheuer N."/>
            <person name="Luecker S."/>
            <person name="Lage O.M."/>
            <person name="Pohl T."/>
            <person name="Merkel B.J."/>
            <person name="Hornburger P."/>
            <person name="Mueller R.-W."/>
            <person name="Bruemmer F."/>
            <person name="Labrenz M."/>
            <person name="Spormann A.M."/>
            <person name="Op den Camp H."/>
            <person name="Overmann J."/>
            <person name="Amann R."/>
            <person name="Jetten M.S.M."/>
            <person name="Mascher T."/>
            <person name="Medema M.H."/>
            <person name="Devos D.P."/>
            <person name="Kaster A.-K."/>
            <person name="Ovreas L."/>
            <person name="Rohde M."/>
            <person name="Galperin M.Y."/>
            <person name="Jogler C."/>
        </authorList>
    </citation>
    <scope>NUCLEOTIDE SEQUENCE [LARGE SCALE GENOMIC DNA]</scope>
    <source>
        <strain evidence="3 4">ElP</strain>
    </source>
</reference>
<dbReference type="PANTHER" id="PTHR46268">
    <property type="entry name" value="STRESS RESPONSE PROTEIN NHAX"/>
    <property type="match status" value="1"/>
</dbReference>
<evidence type="ECO:0000259" key="2">
    <source>
        <dbReference type="Pfam" id="PF00582"/>
    </source>
</evidence>
<dbReference type="KEGG" id="tpla:ElP_47680"/>
<protein>
    <submittedName>
        <fullName evidence="3">Universal stress protein family protein</fullName>
    </submittedName>
</protein>
<dbReference type="SUPFAM" id="SSF52402">
    <property type="entry name" value="Adenine nucleotide alpha hydrolases-like"/>
    <property type="match status" value="2"/>
</dbReference>
<evidence type="ECO:0000313" key="3">
    <source>
        <dbReference type="EMBL" id="QDV36839.1"/>
    </source>
</evidence>
<feature type="domain" description="UspA" evidence="2">
    <location>
        <begin position="1"/>
        <end position="119"/>
    </location>
</feature>
<accession>A0A518H7J0</accession>
<feature type="domain" description="UspA" evidence="2">
    <location>
        <begin position="157"/>
        <end position="275"/>
    </location>
</feature>
<dbReference type="Pfam" id="PF00582">
    <property type="entry name" value="Usp"/>
    <property type="match status" value="2"/>
</dbReference>
<dbReference type="AlphaFoldDB" id="A0A518H7J0"/>